<gene>
    <name evidence="5" type="ORF">GV68_06870</name>
</gene>
<dbReference type="InterPro" id="IPR008978">
    <property type="entry name" value="HSP20-like_chaperone"/>
</dbReference>
<reference evidence="5 6" key="1">
    <citation type="submission" date="2014-06" db="EMBL/GenBank/DDBJ databases">
        <title>Rhizobium pelagicum/R2-400B4.</title>
        <authorList>
            <person name="Kimes N.E."/>
            <person name="Lopez-Perez M."/>
        </authorList>
    </citation>
    <scope>NUCLEOTIDE SEQUENCE [LARGE SCALE GENOMIC DNA]</scope>
    <source>
        <strain evidence="5 6">R2-400B4</strain>
    </source>
</reference>
<dbReference type="RefSeq" id="WP_081858502.1">
    <property type="nucleotide sequence ID" value="NZ_CAJXID010000015.1"/>
</dbReference>
<evidence type="ECO:0000313" key="5">
    <source>
        <dbReference type="EMBL" id="KEQ06388.1"/>
    </source>
</evidence>
<dbReference type="Proteomes" id="UP000052167">
    <property type="component" value="Unassembled WGS sequence"/>
</dbReference>
<dbReference type="PROSITE" id="PS01031">
    <property type="entry name" value="SHSP"/>
    <property type="match status" value="1"/>
</dbReference>
<dbReference type="AlphaFoldDB" id="A0A922P3E6"/>
<dbReference type="OrthoDB" id="9808910at2"/>
<evidence type="ECO:0000256" key="3">
    <source>
        <dbReference type="SAM" id="MobiDB-lite"/>
    </source>
</evidence>
<accession>A0A922P3E6</accession>
<keyword evidence="6" id="KW-1185">Reference proteome</keyword>
<dbReference type="CDD" id="cd06464">
    <property type="entry name" value="ACD_sHsps-like"/>
    <property type="match status" value="1"/>
</dbReference>
<evidence type="ECO:0000313" key="6">
    <source>
        <dbReference type="Proteomes" id="UP000052167"/>
    </source>
</evidence>
<organism evidence="5 6">
    <name type="scientific">Pseudorhizobium pelagicum</name>
    <dbReference type="NCBI Taxonomy" id="1509405"/>
    <lineage>
        <taxon>Bacteria</taxon>
        <taxon>Pseudomonadati</taxon>
        <taxon>Pseudomonadota</taxon>
        <taxon>Alphaproteobacteria</taxon>
        <taxon>Hyphomicrobiales</taxon>
        <taxon>Rhizobiaceae</taxon>
        <taxon>Rhizobium/Agrobacterium group</taxon>
        <taxon>Pseudorhizobium</taxon>
    </lineage>
</organism>
<dbReference type="InterPro" id="IPR002068">
    <property type="entry name" value="A-crystallin/Hsp20_dom"/>
</dbReference>
<dbReference type="Gene3D" id="2.60.40.790">
    <property type="match status" value="1"/>
</dbReference>
<evidence type="ECO:0000259" key="4">
    <source>
        <dbReference type="PROSITE" id="PS01031"/>
    </source>
</evidence>
<dbReference type="SUPFAM" id="SSF49764">
    <property type="entry name" value="HSP20-like chaperones"/>
    <property type="match status" value="1"/>
</dbReference>
<feature type="region of interest" description="Disordered" evidence="3">
    <location>
        <begin position="98"/>
        <end position="117"/>
    </location>
</feature>
<dbReference type="Pfam" id="PF00011">
    <property type="entry name" value="HSP20"/>
    <property type="match status" value="1"/>
</dbReference>
<comment type="similarity">
    <text evidence="1 2">Belongs to the small heat shock protein (HSP20) family.</text>
</comment>
<feature type="domain" description="SHSP" evidence="4">
    <location>
        <begin position="55"/>
        <end position="169"/>
    </location>
</feature>
<dbReference type="InterPro" id="IPR031107">
    <property type="entry name" value="Small_HSP"/>
</dbReference>
<evidence type="ECO:0000256" key="2">
    <source>
        <dbReference type="RuleBase" id="RU003616"/>
    </source>
</evidence>
<dbReference type="PANTHER" id="PTHR11527">
    <property type="entry name" value="HEAT-SHOCK PROTEIN 20 FAMILY MEMBER"/>
    <property type="match status" value="1"/>
</dbReference>
<proteinExistence type="inferred from homology"/>
<feature type="region of interest" description="Disordered" evidence="3">
    <location>
        <begin position="1"/>
        <end position="23"/>
    </location>
</feature>
<comment type="caution">
    <text evidence="5">The sequence shown here is derived from an EMBL/GenBank/DDBJ whole genome shotgun (WGS) entry which is preliminary data.</text>
</comment>
<dbReference type="EMBL" id="JOKJ01000016">
    <property type="protein sequence ID" value="KEQ06388.1"/>
    <property type="molecule type" value="Genomic_DNA"/>
</dbReference>
<sequence>MADAKLPIKNEQTGTPATSGGLWSPFETLRAEIDRLFDDFTPGAWRPFSGRSLVTPGWTLMPAVDLVEKDEKFEITAEIPGIDEKNLEVKVSNGMLTIRGEKQDEKEEKQKEYHVSERRYGSFQRSFPLPAGIDRDRIEAGFSKGILTVTLPKTADAQQSERKVDIKAA</sequence>
<evidence type="ECO:0000256" key="1">
    <source>
        <dbReference type="PROSITE-ProRule" id="PRU00285"/>
    </source>
</evidence>
<name>A0A922P3E6_9HYPH</name>
<protein>
    <submittedName>
        <fullName evidence="5">Molecular chaperone Hsp20</fullName>
    </submittedName>
</protein>
<feature type="compositionally biased region" description="Basic and acidic residues" evidence="3">
    <location>
        <begin position="99"/>
        <end position="117"/>
    </location>
</feature>